<feature type="chain" id="PRO_5032525397" description="ABC transporter substrate-binding protein" evidence="1">
    <location>
        <begin position="19"/>
        <end position="284"/>
    </location>
</feature>
<dbReference type="Gene3D" id="3.40.50.2300">
    <property type="match status" value="1"/>
</dbReference>
<gene>
    <name evidence="2" type="ORF">HHL21_20540</name>
</gene>
<organism evidence="2 3">
    <name type="scientific">Massilia polaris</name>
    <dbReference type="NCBI Taxonomy" id="2728846"/>
    <lineage>
        <taxon>Bacteria</taxon>
        <taxon>Pseudomonadati</taxon>
        <taxon>Pseudomonadota</taxon>
        <taxon>Betaproteobacteria</taxon>
        <taxon>Burkholderiales</taxon>
        <taxon>Oxalobacteraceae</taxon>
        <taxon>Telluria group</taxon>
        <taxon>Massilia</taxon>
    </lineage>
</organism>
<dbReference type="RefSeq" id="WP_169469376.1">
    <property type="nucleotide sequence ID" value="NZ_JABBGG010000017.1"/>
</dbReference>
<name>A0A848HQQ0_9BURK</name>
<accession>A0A848HQQ0</accession>
<sequence length="284" mass="30125">MRAVLAVVLASAACSAFAVDGRTPRFEIFTGDDTSVTRRITADLARRLSPLFEGAAANGRKKLCIAVGPVALRDAVARSGDCALLAAYTSSPVWQAVAGHLPQSRATAVYAEPSPADQLQLVSLLYRRPVRAAAIVGPDTAFLRAALSAGAELYEFGRGDDINGVLNRMAKAEVLLATPDSAVYTPENFRNILLSSYRHNQAVIGFSADMVKSGALASTYSDIEDINAQVAEVAASYAASGALPPPQFPRYFRTIINEAVARSLNIKADNAARSFSRRPVQVAP</sequence>
<dbReference type="AlphaFoldDB" id="A0A848HQQ0"/>
<dbReference type="EMBL" id="JABBGG010000017">
    <property type="protein sequence ID" value="NML63434.1"/>
    <property type="molecule type" value="Genomic_DNA"/>
</dbReference>
<dbReference type="PANTHER" id="PTHR35271">
    <property type="entry name" value="ABC TRANSPORTER, SUBSTRATE-BINDING LIPOPROTEIN-RELATED"/>
    <property type="match status" value="1"/>
</dbReference>
<protein>
    <recommendedName>
        <fullName evidence="4">ABC transporter substrate-binding protein</fullName>
    </recommendedName>
</protein>
<comment type="caution">
    <text evidence="2">The sequence shown here is derived from an EMBL/GenBank/DDBJ whole genome shotgun (WGS) entry which is preliminary data.</text>
</comment>
<keyword evidence="3" id="KW-1185">Reference proteome</keyword>
<evidence type="ECO:0008006" key="4">
    <source>
        <dbReference type="Google" id="ProtNLM"/>
    </source>
</evidence>
<dbReference type="InterPro" id="IPR007487">
    <property type="entry name" value="ABC_transpt-TYRBP-like"/>
</dbReference>
<feature type="signal peptide" evidence="1">
    <location>
        <begin position="1"/>
        <end position="18"/>
    </location>
</feature>
<dbReference type="Proteomes" id="UP000583752">
    <property type="component" value="Unassembled WGS sequence"/>
</dbReference>
<evidence type="ECO:0000313" key="3">
    <source>
        <dbReference type="Proteomes" id="UP000583752"/>
    </source>
</evidence>
<dbReference type="PANTHER" id="PTHR35271:SF1">
    <property type="entry name" value="ABC TRANSPORTER, SUBSTRATE-BINDING LIPOPROTEIN"/>
    <property type="match status" value="1"/>
</dbReference>
<evidence type="ECO:0000256" key="1">
    <source>
        <dbReference type="SAM" id="SignalP"/>
    </source>
</evidence>
<proteinExistence type="predicted"/>
<evidence type="ECO:0000313" key="2">
    <source>
        <dbReference type="EMBL" id="NML63434.1"/>
    </source>
</evidence>
<keyword evidence="1" id="KW-0732">Signal</keyword>
<reference evidence="2 3" key="1">
    <citation type="submission" date="2020-04" db="EMBL/GenBank/DDBJ databases">
        <title>Massilia sp. RP-1-19 isolated from soil.</title>
        <authorList>
            <person name="Dahal R.H."/>
        </authorList>
    </citation>
    <scope>NUCLEOTIDE SEQUENCE [LARGE SCALE GENOMIC DNA]</scope>
    <source>
        <strain evidence="2 3">RP-1-19</strain>
    </source>
</reference>